<dbReference type="OrthoDB" id="409136at2759"/>
<dbReference type="GO" id="GO:0003723">
    <property type="term" value="F:RNA binding"/>
    <property type="evidence" value="ECO:0007669"/>
    <property type="project" value="UniProtKB-UniRule"/>
</dbReference>
<feature type="compositionally biased region" description="Polar residues" evidence="3">
    <location>
        <begin position="630"/>
        <end position="650"/>
    </location>
</feature>
<dbReference type="Proteomes" id="UP000462212">
    <property type="component" value="Unassembled WGS sequence"/>
</dbReference>
<evidence type="ECO:0000313" key="6">
    <source>
        <dbReference type="Proteomes" id="UP000462212"/>
    </source>
</evidence>
<feature type="region of interest" description="Disordered" evidence="3">
    <location>
        <begin position="772"/>
        <end position="859"/>
    </location>
</feature>
<dbReference type="SUPFAM" id="SSF54928">
    <property type="entry name" value="RNA-binding domain, RBD"/>
    <property type="match status" value="1"/>
</dbReference>
<feature type="compositionally biased region" description="Low complexity" evidence="3">
    <location>
        <begin position="611"/>
        <end position="622"/>
    </location>
</feature>
<feature type="domain" description="RRM" evidence="4">
    <location>
        <begin position="657"/>
        <end position="732"/>
    </location>
</feature>
<dbReference type="InterPro" id="IPR000504">
    <property type="entry name" value="RRM_dom"/>
</dbReference>
<dbReference type="SMART" id="SM00360">
    <property type="entry name" value="RRM"/>
    <property type="match status" value="1"/>
</dbReference>
<comment type="caution">
    <text evidence="5">The sequence shown here is derived from an EMBL/GenBank/DDBJ whole genome shotgun (WGS) entry which is preliminary data.</text>
</comment>
<evidence type="ECO:0000256" key="2">
    <source>
        <dbReference type="PROSITE-ProRule" id="PRU00176"/>
    </source>
</evidence>
<evidence type="ECO:0000256" key="3">
    <source>
        <dbReference type="SAM" id="MobiDB-lite"/>
    </source>
</evidence>
<evidence type="ECO:0000313" key="5">
    <source>
        <dbReference type="EMBL" id="TVY37173.1"/>
    </source>
</evidence>
<evidence type="ECO:0000256" key="1">
    <source>
        <dbReference type="ARBA" id="ARBA00022884"/>
    </source>
</evidence>
<gene>
    <name evidence="5" type="primary">scw1_1</name>
    <name evidence="5" type="ORF">LSUB1_G006295</name>
</gene>
<feature type="region of interest" description="Disordered" evidence="3">
    <location>
        <begin position="582"/>
        <end position="650"/>
    </location>
</feature>
<keyword evidence="6" id="KW-1185">Reference proteome</keyword>
<feature type="compositionally biased region" description="Polar residues" evidence="3">
    <location>
        <begin position="241"/>
        <end position="255"/>
    </location>
</feature>
<name>A0A8H8RPE5_9HELO</name>
<feature type="compositionally biased region" description="Basic and acidic residues" evidence="3">
    <location>
        <begin position="837"/>
        <end position="846"/>
    </location>
</feature>
<sequence>MSENQWPQPELSLGAPYGSLDILARYKFWEVKNNSPAHQAWRAVSEQIINLIEDQFEALDAQEADLMAEMFMIAGEEAEPSPTVLFRSQSKVARQRAIKLVHERSLLASYPGVMMADCSRLPRPLVIEEVSGMPALLPGMYSSDALRHCGASVIISRGRAGPLSKATLGGILCIGGLFYGMTTAYACMEAPKRAVDSETESDFALYGRSELDVAPEEEYHVVGMTCKGELKFAIELKALSTSKPEQRESSSSQSHLIPFKTAINEDVSTNENPGKRISETSVVDMLDKGSPGGTSSSSSERTMDRSATIGDSNDGIPSRLGTVSTSAPERGLDWALVAVENSNLMLENISLNNRRFMVNSVYWRNQSLHTSAIYPRRLAREPANVEVLICTGNRDDPLEGRLSASPSFQRIPGKNIFQELWVVKCIGGTFCKLFKTPCSRFLYILTLVADGDGGAWVVGCESGDLYGAITSGYSGTDIAYVTPAVEIFEDIDTFFGQQVEFSKPEQWASKGKTTSNTVPLTIPRKAVQRKQGPLQWPPTRDEREESMVPQNTTLVETNVTETVPVQSIFKFDQRAQSLEPWVPEPIRKGSSSVSLNEVSPTTAPPWAPNTSRSSFSASSARSTPPPLAVLTSSQTSTASYSLQNPSRGSTYQNPPCTTLYIRNLPANPSEIALRTLFFPLPGYRGLRMKLREPECFVQFTDVISASNALHKMDNYRFQAEDTWGFRVGYARNVPRSGDTILTIEEEGCILPEVYVPPPVLQIEQMEQLDLEAEVPSPATSRKGRIARLLTPGMSASRRRSSVSSLSEESSRKGSVPSVATIEKEEKREEKRKKKEQKKKEREKERQVMSTTDHYVRWGP</sequence>
<organism evidence="5 6">
    <name type="scientific">Lachnellula subtilissima</name>
    <dbReference type="NCBI Taxonomy" id="602034"/>
    <lineage>
        <taxon>Eukaryota</taxon>
        <taxon>Fungi</taxon>
        <taxon>Dikarya</taxon>
        <taxon>Ascomycota</taxon>
        <taxon>Pezizomycotina</taxon>
        <taxon>Leotiomycetes</taxon>
        <taxon>Helotiales</taxon>
        <taxon>Lachnaceae</taxon>
        <taxon>Lachnellula</taxon>
    </lineage>
</organism>
<feature type="region of interest" description="Disordered" evidence="3">
    <location>
        <begin position="241"/>
        <end position="324"/>
    </location>
</feature>
<dbReference type="AlphaFoldDB" id="A0A8H8RPE5"/>
<accession>A0A8H8RPE5</accession>
<proteinExistence type="predicted"/>
<dbReference type="InterPro" id="IPR012677">
    <property type="entry name" value="Nucleotide-bd_a/b_plait_sf"/>
</dbReference>
<dbReference type="Pfam" id="PF00076">
    <property type="entry name" value="RRM_1"/>
    <property type="match status" value="1"/>
</dbReference>
<dbReference type="InterPro" id="IPR035979">
    <property type="entry name" value="RBD_domain_sf"/>
</dbReference>
<protein>
    <submittedName>
        <fullName evidence="5">Cell wall integrity protein</fullName>
    </submittedName>
</protein>
<reference evidence="5 6" key="1">
    <citation type="submission" date="2018-05" db="EMBL/GenBank/DDBJ databases">
        <title>Genome sequencing and assembly of the regulated plant pathogen Lachnellula willkommii and related sister species for the development of diagnostic species identification markers.</title>
        <authorList>
            <person name="Giroux E."/>
            <person name="Bilodeau G."/>
        </authorList>
    </citation>
    <scope>NUCLEOTIDE SEQUENCE [LARGE SCALE GENOMIC DNA]</scope>
    <source>
        <strain evidence="5 6">CBS 197.66</strain>
    </source>
</reference>
<dbReference type="EMBL" id="QGMJ01000367">
    <property type="protein sequence ID" value="TVY37173.1"/>
    <property type="molecule type" value="Genomic_DNA"/>
</dbReference>
<dbReference type="PROSITE" id="PS50102">
    <property type="entry name" value="RRM"/>
    <property type="match status" value="1"/>
</dbReference>
<evidence type="ECO:0000259" key="4">
    <source>
        <dbReference type="PROSITE" id="PS50102"/>
    </source>
</evidence>
<feature type="region of interest" description="Disordered" evidence="3">
    <location>
        <begin position="527"/>
        <end position="547"/>
    </location>
</feature>
<dbReference type="PANTHER" id="PTHR10501">
    <property type="entry name" value="U1 SMALL NUCLEAR RIBONUCLEOPROTEIN A/U2 SMALL NUCLEAR RIBONUCLEOPROTEIN B"/>
    <property type="match status" value="1"/>
</dbReference>
<feature type="compositionally biased region" description="Polar residues" evidence="3">
    <location>
        <begin position="589"/>
        <end position="601"/>
    </location>
</feature>
<keyword evidence="1 2" id="KW-0694">RNA-binding</keyword>
<dbReference type="Gene3D" id="3.30.70.330">
    <property type="match status" value="1"/>
</dbReference>